<dbReference type="InterPro" id="IPR027417">
    <property type="entry name" value="P-loop_NTPase"/>
</dbReference>
<organism evidence="2 3">
    <name type="scientific">Porites lobata</name>
    <dbReference type="NCBI Taxonomy" id="104759"/>
    <lineage>
        <taxon>Eukaryota</taxon>
        <taxon>Metazoa</taxon>
        <taxon>Cnidaria</taxon>
        <taxon>Anthozoa</taxon>
        <taxon>Hexacorallia</taxon>
        <taxon>Scleractinia</taxon>
        <taxon>Fungiina</taxon>
        <taxon>Poritidae</taxon>
        <taxon>Porites</taxon>
    </lineage>
</organism>
<gene>
    <name evidence="2" type="ORF">PLOB_00013915</name>
</gene>
<feature type="compositionally biased region" description="Basic and acidic residues" evidence="1">
    <location>
        <begin position="734"/>
        <end position="754"/>
    </location>
</feature>
<proteinExistence type="predicted"/>
<reference evidence="2 3" key="1">
    <citation type="submission" date="2022-05" db="EMBL/GenBank/DDBJ databases">
        <authorList>
            <consortium name="Genoscope - CEA"/>
            <person name="William W."/>
        </authorList>
    </citation>
    <scope>NUCLEOTIDE SEQUENCE [LARGE SCALE GENOMIC DNA]</scope>
</reference>
<evidence type="ECO:0000313" key="3">
    <source>
        <dbReference type="Proteomes" id="UP001159405"/>
    </source>
</evidence>
<dbReference type="Proteomes" id="UP001159405">
    <property type="component" value="Unassembled WGS sequence"/>
</dbReference>
<feature type="compositionally biased region" description="Basic residues" evidence="1">
    <location>
        <begin position="779"/>
        <end position="788"/>
    </location>
</feature>
<evidence type="ECO:0000313" key="2">
    <source>
        <dbReference type="EMBL" id="CAH3105930.1"/>
    </source>
</evidence>
<accession>A0ABN8NFH6</accession>
<keyword evidence="3" id="KW-1185">Reference proteome</keyword>
<dbReference type="SUPFAM" id="SSF52540">
    <property type="entry name" value="P-loop containing nucleoside triphosphate hydrolases"/>
    <property type="match status" value="1"/>
</dbReference>
<evidence type="ECO:0000256" key="1">
    <source>
        <dbReference type="SAM" id="MobiDB-lite"/>
    </source>
</evidence>
<feature type="compositionally biased region" description="Acidic residues" evidence="1">
    <location>
        <begin position="724"/>
        <end position="733"/>
    </location>
</feature>
<sequence length="788" mass="89663">MSLELFEVPDVDYRYEASREVEFQPALTGIQPITFSIPGSDDYYDLNSLRFKVKVRLTDPAAGYTGLHAGLLISNANETRHVYCVNNFGHTIFRDITMSMNGVLVTEQSNTYHYRAYIETLLNYNREEGATKLAPQGWVNQLNVAEEIGATAANSDVPVAANWSGNADLRTLTSKLLSENWHTFIVRPHLPTLHTGKLLVPNIQMDFELFLNPKTIYLMGSPNKGTLVTKKIPAIHNDDIKVTLLMRKVTLNAAVYVRLQKERQLNKQIARYPVVRSEIRTFSFDGRTTQWEQDNVFVGRFPDRVIVGLLHSDAFNGDLERYPFAFQKFGVTQVRQTLNGEEYPYRTLQLTGDQAYEDLLGYDRFLQAMGLYHVSSFVIIAGPSGSGKTDLVEQWLRYLNVFQVKPRKIVYAYDRWQPRFERMQQKDGIQFYRGLPDPRHLTQWFGRTRGGVLILDDLMEEGGQDKRVLDLFTKDSHHRNITVLYLTQDLFPPGKFSKTINRNAHYIVAFKNPRDQTGIRTILLQAFPDRWRQVLRLFKRITARPFGYLMLDVHPASDDRYRLWSHLTPREGKAQVHTLPARMDTHSPAGVGSPSVLRDLSSMTDMVTELSRPVDRDQLNQDIEDFNLTYPVNVDDALNAFTLPPVAGTGTAPTTTTVPITTTAAPTRPTTSTRTRPTTTTTTRTRTTTSTVTTPTGRPTIAAKQPRRRPRVPSPPSPDSSPPSEDDEDDDDDDRGRGLRRRLDLLNEDAQERARGRRIRNITHTNTVTTVYEEGGRPSVRRTSTRTS</sequence>
<protein>
    <recommendedName>
        <fullName evidence="4">AAA+ ATPase domain-containing protein</fullName>
    </recommendedName>
</protein>
<feature type="non-terminal residue" evidence="2">
    <location>
        <position position="788"/>
    </location>
</feature>
<dbReference type="EMBL" id="CALNXK010000018">
    <property type="protein sequence ID" value="CAH3105930.1"/>
    <property type="molecule type" value="Genomic_DNA"/>
</dbReference>
<name>A0ABN8NFH6_9CNID</name>
<feature type="compositionally biased region" description="Pro residues" evidence="1">
    <location>
        <begin position="712"/>
        <end position="721"/>
    </location>
</feature>
<feature type="compositionally biased region" description="Low complexity" evidence="1">
    <location>
        <begin position="647"/>
        <end position="702"/>
    </location>
</feature>
<feature type="region of interest" description="Disordered" evidence="1">
    <location>
        <begin position="647"/>
        <end position="788"/>
    </location>
</feature>
<comment type="caution">
    <text evidence="2">The sequence shown here is derived from an EMBL/GenBank/DDBJ whole genome shotgun (WGS) entry which is preliminary data.</text>
</comment>
<evidence type="ECO:0008006" key="4">
    <source>
        <dbReference type="Google" id="ProtNLM"/>
    </source>
</evidence>